<evidence type="ECO:0000313" key="1">
    <source>
        <dbReference type="EMBL" id="CEI65885.1"/>
    </source>
</evidence>
<reference evidence="2" key="1">
    <citation type="submission" date="2014-10" db="EMBL/GenBank/DDBJ databases">
        <authorList>
            <person name="King R."/>
        </authorList>
    </citation>
    <scope>NUCLEOTIDE SEQUENCE [LARGE SCALE GENOMIC DNA]</scope>
    <source>
        <strain evidence="2">A3/5</strain>
    </source>
</reference>
<dbReference type="AlphaFoldDB" id="A0A2L2TYA2"/>
<keyword evidence="2" id="KW-1185">Reference proteome</keyword>
<dbReference type="Proteomes" id="UP000245910">
    <property type="component" value="Chromosome I"/>
</dbReference>
<protein>
    <submittedName>
        <fullName evidence="1">Uncharacterized protein</fullName>
    </submittedName>
</protein>
<sequence length="49" mass="5884">MRRNDTEKTKCQRLRRKIEQSWYLEKYHYTLGPYKFGLPPPALVDGLVS</sequence>
<evidence type="ECO:0000313" key="2">
    <source>
        <dbReference type="Proteomes" id="UP000245910"/>
    </source>
</evidence>
<accession>A0A2L2TYA2</accession>
<proteinExistence type="predicted"/>
<name>A0A2L2TYA2_9HYPO</name>
<dbReference type="EMBL" id="LN649229">
    <property type="protein sequence ID" value="CEI65885.1"/>
    <property type="molecule type" value="Genomic_DNA"/>
</dbReference>
<organism evidence="1 2">
    <name type="scientific">Fusarium venenatum</name>
    <dbReference type="NCBI Taxonomy" id="56646"/>
    <lineage>
        <taxon>Eukaryota</taxon>
        <taxon>Fungi</taxon>
        <taxon>Dikarya</taxon>
        <taxon>Ascomycota</taxon>
        <taxon>Pezizomycotina</taxon>
        <taxon>Sordariomycetes</taxon>
        <taxon>Hypocreomycetidae</taxon>
        <taxon>Hypocreales</taxon>
        <taxon>Nectriaceae</taxon>
        <taxon>Fusarium</taxon>
    </lineage>
</organism>